<sequence length="483" mass="54603">MVSEEQATISCKMLDLPPEIVLQISTMLNWQDILRLRQTCKAMSEASRTKMLWTHLFSLHKDSWLQAPRLERPIEQYSSTELEALVLRWISSGKTCEEIIHKGSNYKGGVIQTREIKSQKVECMCLIKGGRWLLTAFRNGSVYYCDLNSATLQKVPLIQKQVNLKTHPDSRIFMTVDVDEDSSVLSFNIALIFIQARSSEPPYETGWQFFNSNLSKVAKKAQQVQIWHVNLVVEESSRVTDGLAATKLTSFLLDPNVVWIHSYSLLGSHIALGIHCYYLEPNGIKECYCTMIIEWMCAHEGLLDYPRYCFSFEDPICAMHLLPQKRVFSINWLGGLYLQDYSTLPEITGILWSPDELEPLWTAPFKCRNVAFSTPQTLDGENQLFVLLPSGFNELFGILVYGLGNPLGAEHPVSIISLNKSGLDTSAGKQLSTVPLEQPLSIFLRDNKNGAMMDTGTSLRSIICSQIPRSQYLMRILDVSSSP</sequence>
<dbReference type="Gene3D" id="1.20.1280.50">
    <property type="match status" value="1"/>
</dbReference>
<dbReference type="Pfam" id="PF12937">
    <property type="entry name" value="F-box-like"/>
    <property type="match status" value="1"/>
</dbReference>
<accession>A0A9P5NN24</accession>
<dbReference type="InterPro" id="IPR036322">
    <property type="entry name" value="WD40_repeat_dom_sf"/>
</dbReference>
<reference evidence="2" key="1">
    <citation type="submission" date="2020-11" db="EMBL/GenBank/DDBJ databases">
        <authorList>
            <consortium name="DOE Joint Genome Institute"/>
            <person name="Ahrendt S."/>
            <person name="Riley R."/>
            <person name="Andreopoulos W."/>
            <person name="LaButti K."/>
            <person name="Pangilinan J."/>
            <person name="Ruiz-duenas F.J."/>
            <person name="Barrasa J.M."/>
            <person name="Sanchez-Garcia M."/>
            <person name="Camarero S."/>
            <person name="Miyauchi S."/>
            <person name="Serrano A."/>
            <person name="Linde D."/>
            <person name="Babiker R."/>
            <person name="Drula E."/>
            <person name="Ayuso-Fernandez I."/>
            <person name="Pacheco R."/>
            <person name="Padilla G."/>
            <person name="Ferreira P."/>
            <person name="Barriuso J."/>
            <person name="Kellner H."/>
            <person name="Castanera R."/>
            <person name="Alfaro M."/>
            <person name="Ramirez L."/>
            <person name="Pisabarro A.G."/>
            <person name="Kuo A."/>
            <person name="Tritt A."/>
            <person name="Lipzen A."/>
            <person name="He G."/>
            <person name="Yan M."/>
            <person name="Ng V."/>
            <person name="Cullen D."/>
            <person name="Martin F."/>
            <person name="Rosso M.-N."/>
            <person name="Henrissat B."/>
            <person name="Hibbett D."/>
            <person name="Martinez A.T."/>
            <person name="Grigoriev I.V."/>
        </authorList>
    </citation>
    <scope>NUCLEOTIDE SEQUENCE</scope>
    <source>
        <strain evidence="2">AH 44721</strain>
    </source>
</reference>
<evidence type="ECO:0000313" key="3">
    <source>
        <dbReference type="Proteomes" id="UP000724874"/>
    </source>
</evidence>
<keyword evidence="3" id="KW-1185">Reference proteome</keyword>
<name>A0A9P5NN24_GYMJU</name>
<dbReference type="SUPFAM" id="SSF81383">
    <property type="entry name" value="F-box domain"/>
    <property type="match status" value="1"/>
</dbReference>
<organism evidence="2 3">
    <name type="scientific">Gymnopilus junonius</name>
    <name type="common">Spectacular rustgill mushroom</name>
    <name type="synonym">Gymnopilus spectabilis subsp. junonius</name>
    <dbReference type="NCBI Taxonomy" id="109634"/>
    <lineage>
        <taxon>Eukaryota</taxon>
        <taxon>Fungi</taxon>
        <taxon>Dikarya</taxon>
        <taxon>Basidiomycota</taxon>
        <taxon>Agaricomycotina</taxon>
        <taxon>Agaricomycetes</taxon>
        <taxon>Agaricomycetidae</taxon>
        <taxon>Agaricales</taxon>
        <taxon>Agaricineae</taxon>
        <taxon>Hymenogastraceae</taxon>
        <taxon>Gymnopilus</taxon>
    </lineage>
</organism>
<dbReference type="SMART" id="SM00256">
    <property type="entry name" value="FBOX"/>
    <property type="match status" value="1"/>
</dbReference>
<dbReference type="AlphaFoldDB" id="A0A9P5NN24"/>
<evidence type="ECO:0000313" key="2">
    <source>
        <dbReference type="EMBL" id="KAF8900856.1"/>
    </source>
</evidence>
<dbReference type="InterPro" id="IPR001810">
    <property type="entry name" value="F-box_dom"/>
</dbReference>
<evidence type="ECO:0000259" key="1">
    <source>
        <dbReference type="PROSITE" id="PS50181"/>
    </source>
</evidence>
<dbReference type="PROSITE" id="PS50181">
    <property type="entry name" value="FBOX"/>
    <property type="match status" value="1"/>
</dbReference>
<proteinExistence type="predicted"/>
<dbReference type="InterPro" id="IPR036047">
    <property type="entry name" value="F-box-like_dom_sf"/>
</dbReference>
<gene>
    <name evidence="2" type="ORF">CPB84DRAFT_1009343</name>
</gene>
<dbReference type="EMBL" id="JADNYJ010000045">
    <property type="protein sequence ID" value="KAF8900856.1"/>
    <property type="molecule type" value="Genomic_DNA"/>
</dbReference>
<dbReference type="SUPFAM" id="SSF50978">
    <property type="entry name" value="WD40 repeat-like"/>
    <property type="match status" value="1"/>
</dbReference>
<dbReference type="OrthoDB" id="2885124at2759"/>
<protein>
    <recommendedName>
        <fullName evidence="1">F-box domain-containing protein</fullName>
    </recommendedName>
</protein>
<dbReference type="Proteomes" id="UP000724874">
    <property type="component" value="Unassembled WGS sequence"/>
</dbReference>
<comment type="caution">
    <text evidence="2">The sequence shown here is derived from an EMBL/GenBank/DDBJ whole genome shotgun (WGS) entry which is preliminary data.</text>
</comment>
<feature type="domain" description="F-box" evidence="1">
    <location>
        <begin position="10"/>
        <end position="56"/>
    </location>
</feature>